<sequence>MNAQTWTVMLLTLAVALVLTLVVINRGKTKKTRGDQPLPPPPVQLSIVEQCCLQTLQQVAGREYNIRNKVSPTALALDGAEHIRQRLDFVLFGKKSGKPACVVQLKSATNHDETVLDKALADAELPLYRLPRKSSYSFLEISELLAPHLETPSPSPDEMLATISMQAFHVCSKCQSPMSLKRASSGPHKGVLFWVCPGYPGNCSGVELYNE</sequence>
<organism evidence="2 3">
    <name type="scientific">Mariprofundus ferrinatatus</name>
    <dbReference type="NCBI Taxonomy" id="1921087"/>
    <lineage>
        <taxon>Bacteria</taxon>
        <taxon>Pseudomonadati</taxon>
        <taxon>Pseudomonadota</taxon>
        <taxon>Candidatius Mariprofundia</taxon>
        <taxon>Mariprofundales</taxon>
        <taxon>Mariprofundaceae</taxon>
        <taxon>Mariprofundus</taxon>
    </lineage>
</organism>
<dbReference type="EMBL" id="CP018800">
    <property type="protein sequence ID" value="ATX81208.1"/>
    <property type="molecule type" value="Genomic_DNA"/>
</dbReference>
<reference evidence="2 3" key="1">
    <citation type="submission" date="2016-12" db="EMBL/GenBank/DDBJ databases">
        <title>Isolation and genomic insights into novel planktonic Zetaproteobacteria from stratified waters of the Chesapeake Bay.</title>
        <authorList>
            <person name="McAllister S.M."/>
            <person name="Kato S."/>
            <person name="Chan C.S."/>
            <person name="Chiu B.K."/>
            <person name="Field E.K."/>
        </authorList>
    </citation>
    <scope>NUCLEOTIDE SEQUENCE [LARGE SCALE GENOMIC DNA]</scope>
    <source>
        <strain evidence="2 3">CP-8</strain>
    </source>
</reference>
<keyword evidence="1" id="KW-1133">Transmembrane helix</keyword>
<dbReference type="Proteomes" id="UP000231637">
    <property type="component" value="Chromosome"/>
</dbReference>
<dbReference type="OrthoDB" id="5782056at2"/>
<evidence type="ECO:0000313" key="2">
    <source>
        <dbReference type="EMBL" id="ATX81208.1"/>
    </source>
</evidence>
<name>A0A2K8L1M7_9PROT</name>
<evidence type="ECO:0000313" key="3">
    <source>
        <dbReference type="Proteomes" id="UP000231637"/>
    </source>
</evidence>
<dbReference type="KEGG" id="mfn:Ga0123462_0333"/>
<gene>
    <name evidence="2" type="ORF">Ga0123462_0333</name>
</gene>
<evidence type="ECO:0000256" key="1">
    <source>
        <dbReference type="SAM" id="Phobius"/>
    </source>
</evidence>
<keyword evidence="1" id="KW-0812">Transmembrane</keyword>
<accession>A0A2K8L1M7</accession>
<proteinExistence type="predicted"/>
<dbReference type="AlphaFoldDB" id="A0A2K8L1M7"/>
<protein>
    <submittedName>
        <fullName evidence="2">Uncharacterized protein</fullName>
    </submittedName>
</protein>
<keyword evidence="1" id="KW-0472">Membrane</keyword>
<dbReference type="RefSeq" id="WP_100264702.1">
    <property type="nucleotide sequence ID" value="NZ_CP018800.1"/>
</dbReference>
<feature type="transmembrane region" description="Helical" evidence="1">
    <location>
        <begin position="6"/>
        <end position="24"/>
    </location>
</feature>
<keyword evidence="3" id="KW-1185">Reference proteome</keyword>